<dbReference type="InterPro" id="IPR001584">
    <property type="entry name" value="Integrase_cat-core"/>
</dbReference>
<dbReference type="InterPro" id="IPR050900">
    <property type="entry name" value="Transposase_IS3/IS150/IS904"/>
</dbReference>
<organism evidence="2 3">
    <name type="scientific">Candidatus Electrothrix marina</name>
    <dbReference type="NCBI Taxonomy" id="1859130"/>
    <lineage>
        <taxon>Bacteria</taxon>
        <taxon>Pseudomonadati</taxon>
        <taxon>Thermodesulfobacteriota</taxon>
        <taxon>Desulfobulbia</taxon>
        <taxon>Desulfobulbales</taxon>
        <taxon>Desulfobulbaceae</taxon>
        <taxon>Candidatus Electrothrix</taxon>
    </lineage>
</organism>
<dbReference type="PROSITE" id="PS50994">
    <property type="entry name" value="INTEGRASE"/>
    <property type="match status" value="1"/>
</dbReference>
<sequence length="228" mass="27722">MRVIDEIYTDCPFYGSRRMVIELERRFFRVNRKRVQRLMRLMEIEAIYPKPKLSQRNSEHKVYPYLLRNILIDHPNQVWSTDITYIPMQDGFMYLTAIIDWYSRYILSRRISNTMDNDFCIEALDEALNHGLPNIFNTDQRVQFTSRQFTKRLTDVDVKISMDGKGRALDNIFVERFWRTVKYENIYLKDYRNGSELYHGLEEYFSFYNTRRTHQSLGYRVPEDIHYS</sequence>
<proteinExistence type="predicted"/>
<dbReference type="Pfam" id="PF13276">
    <property type="entry name" value="HTH_21"/>
    <property type="match status" value="1"/>
</dbReference>
<dbReference type="SUPFAM" id="SSF53098">
    <property type="entry name" value="Ribonuclease H-like"/>
    <property type="match status" value="1"/>
</dbReference>
<name>A0A444JDC3_9BACT</name>
<gene>
    <name evidence="2" type="ORF">VU01_12094</name>
</gene>
<dbReference type="Gene3D" id="3.30.420.10">
    <property type="entry name" value="Ribonuclease H-like superfamily/Ribonuclease H"/>
    <property type="match status" value="1"/>
</dbReference>
<dbReference type="InterPro" id="IPR048020">
    <property type="entry name" value="Transpos_IS3"/>
</dbReference>
<dbReference type="InterPro" id="IPR025948">
    <property type="entry name" value="HTH-like_dom"/>
</dbReference>
<keyword evidence="3" id="KW-1185">Reference proteome</keyword>
<dbReference type="PANTHER" id="PTHR46889">
    <property type="entry name" value="TRANSPOSASE INSF FOR INSERTION SEQUENCE IS3B-RELATED"/>
    <property type="match status" value="1"/>
</dbReference>
<dbReference type="NCBIfam" id="NF033516">
    <property type="entry name" value="transpos_IS3"/>
    <property type="match status" value="1"/>
</dbReference>
<evidence type="ECO:0000313" key="3">
    <source>
        <dbReference type="Proteomes" id="UP000288892"/>
    </source>
</evidence>
<dbReference type="EMBL" id="MTKS01000209">
    <property type="protein sequence ID" value="RWX51110.1"/>
    <property type="molecule type" value="Genomic_DNA"/>
</dbReference>
<evidence type="ECO:0000259" key="1">
    <source>
        <dbReference type="PROSITE" id="PS50994"/>
    </source>
</evidence>
<dbReference type="PANTHER" id="PTHR46889:SF4">
    <property type="entry name" value="TRANSPOSASE INSO FOR INSERTION SEQUENCE ELEMENT IS911B-RELATED"/>
    <property type="match status" value="1"/>
</dbReference>
<dbReference type="InterPro" id="IPR012337">
    <property type="entry name" value="RNaseH-like_sf"/>
</dbReference>
<dbReference type="GO" id="GO:0015074">
    <property type="term" value="P:DNA integration"/>
    <property type="evidence" value="ECO:0007669"/>
    <property type="project" value="InterPro"/>
</dbReference>
<evidence type="ECO:0000313" key="2">
    <source>
        <dbReference type="EMBL" id="RWX51110.1"/>
    </source>
</evidence>
<comment type="caution">
    <text evidence="2">The sequence shown here is derived from an EMBL/GenBank/DDBJ whole genome shotgun (WGS) entry which is preliminary data.</text>
</comment>
<dbReference type="GO" id="GO:0003676">
    <property type="term" value="F:nucleic acid binding"/>
    <property type="evidence" value="ECO:0007669"/>
    <property type="project" value="InterPro"/>
</dbReference>
<dbReference type="Proteomes" id="UP000288892">
    <property type="component" value="Unassembled WGS sequence"/>
</dbReference>
<feature type="domain" description="Integrase catalytic" evidence="1">
    <location>
        <begin position="71"/>
        <end position="228"/>
    </location>
</feature>
<dbReference type="AlphaFoldDB" id="A0A444JDC3"/>
<dbReference type="Pfam" id="PF00665">
    <property type="entry name" value="rve"/>
    <property type="match status" value="1"/>
</dbReference>
<accession>A0A444JDC3</accession>
<dbReference type="InterPro" id="IPR036397">
    <property type="entry name" value="RNaseH_sf"/>
</dbReference>
<reference evidence="2 3" key="1">
    <citation type="submission" date="2017-01" db="EMBL/GenBank/DDBJ databases">
        <title>The cable genome- insights into the physiology and evolution of filamentous bacteria capable of sulfide oxidation via long distance electron transfer.</title>
        <authorList>
            <person name="Schreiber L."/>
            <person name="Bjerg J.T."/>
            <person name="Boggild A."/>
            <person name="Van De Vossenberg J."/>
            <person name="Meysman F."/>
            <person name="Nielsen L.P."/>
            <person name="Schramm A."/>
            <person name="Kjeldsen K.U."/>
        </authorList>
    </citation>
    <scope>NUCLEOTIDE SEQUENCE [LARGE SCALE GENOMIC DNA]</scope>
    <source>
        <strain evidence="2">A5</strain>
    </source>
</reference>
<protein>
    <submittedName>
        <fullName evidence="2">Putative transposase</fullName>
    </submittedName>
</protein>